<feature type="compositionally biased region" description="Basic and acidic residues" evidence="2">
    <location>
        <begin position="772"/>
        <end position="796"/>
    </location>
</feature>
<feature type="region of interest" description="Disordered" evidence="2">
    <location>
        <begin position="90"/>
        <end position="111"/>
    </location>
</feature>
<dbReference type="AlphaFoldDB" id="A0AAD6S8Z0"/>
<sequence>MPAPTWTTTAQFELLQAHMPDYIVRQAQKKVNKFWPIVWEAFFREHPVDGMLGINKATATPEEWQTLQKAILAKKQQIKSWFRYQHKRATRGASASHSTQSSLGNALFNAKGTRRRVHRATEIFQKRNRDLVVEELAKRGHDELNEEHMAVDGEDLEAQEERTKAARRERMRMRNEVVKELFEEAPLSERKAIAEAIRAEKESLEQGAEQSAPSLSSQQRQIAIDESGDVMETVLKTLAEKSGWFSFAIWGGPNPRHDGELSLKCAVYGNTPAGNDFIAQHANYDEGISLPFQEFLRRCFANGVLRTPIAPPADIETPDGLSAMPPGSETPLPPVEPPKKSGNKAKGKAPPKRIRKPKKAAPSAAPAAPTVTPTPAATPTPPVRNSGDTVRLGLGDNGDMLDVPGTDLDLEADLGPMEDVFNSPVVTEPLPSSSPSTLRPSHPSSWAHFNHWPEGMPAPTSPTAAARVAAMERGGTQSTATYVASVIDPALMQATPPPRPRPCFTGAQFAPNRSVGDSPTPPRPSSFRWGGPTAPHLRPGNQASGSKSTLPGLFDVYRELVATSPMRAYREQEAYRQELAARPRPDIFALPQAPRPPAPPGPISSEAARSPPAFTVPSPMASTLSTPPAPAAPQVPTPVVYSSRPMANPTRAAARAAKAVKAAVTGNSPAAAVAAAAKKNSKKQKKDVLTDITNSTPPSAVPAVPAAAPTPVGENVQLCVMRPGGNAAVRARAREAEKRIQAMEAERGRQASRMHNPDGNHDLVCVAPLRRSGRDSRVPPRPDEGYVRSTRGELRGKQGAPGLELVKRGGRGSTATTATKKPVAKAAAAAAKTKQKGAAAAKERANTRSS</sequence>
<dbReference type="Proteomes" id="UP001218188">
    <property type="component" value="Unassembled WGS sequence"/>
</dbReference>
<feature type="compositionally biased region" description="Low complexity" evidence="2">
    <location>
        <begin position="360"/>
        <end position="375"/>
    </location>
</feature>
<feature type="compositionally biased region" description="Low complexity" evidence="2">
    <location>
        <begin position="814"/>
        <end position="840"/>
    </location>
</feature>
<evidence type="ECO:0000313" key="4">
    <source>
        <dbReference type="Proteomes" id="UP001218188"/>
    </source>
</evidence>
<accession>A0AAD6S8Z0</accession>
<feature type="compositionally biased region" description="Pro residues" evidence="2">
    <location>
        <begin position="593"/>
        <end position="602"/>
    </location>
</feature>
<dbReference type="EMBL" id="JARJCM010000219">
    <property type="protein sequence ID" value="KAJ7021985.1"/>
    <property type="molecule type" value="Genomic_DNA"/>
</dbReference>
<feature type="region of interest" description="Disordered" evidence="2">
    <location>
        <begin position="311"/>
        <end position="395"/>
    </location>
</feature>
<proteinExistence type="predicted"/>
<evidence type="ECO:0000313" key="3">
    <source>
        <dbReference type="EMBL" id="KAJ7021985.1"/>
    </source>
</evidence>
<feature type="region of interest" description="Disordered" evidence="2">
    <location>
        <begin position="509"/>
        <end position="550"/>
    </location>
</feature>
<name>A0AAD6S8Z0_9AGAR</name>
<reference evidence="3" key="1">
    <citation type="submission" date="2023-03" db="EMBL/GenBank/DDBJ databases">
        <title>Massive genome expansion in bonnet fungi (Mycena s.s.) driven by repeated elements and novel gene families across ecological guilds.</title>
        <authorList>
            <consortium name="Lawrence Berkeley National Laboratory"/>
            <person name="Harder C.B."/>
            <person name="Miyauchi S."/>
            <person name="Viragh M."/>
            <person name="Kuo A."/>
            <person name="Thoen E."/>
            <person name="Andreopoulos B."/>
            <person name="Lu D."/>
            <person name="Skrede I."/>
            <person name="Drula E."/>
            <person name="Henrissat B."/>
            <person name="Morin E."/>
            <person name="Kohler A."/>
            <person name="Barry K."/>
            <person name="LaButti K."/>
            <person name="Morin E."/>
            <person name="Salamov A."/>
            <person name="Lipzen A."/>
            <person name="Mereny Z."/>
            <person name="Hegedus B."/>
            <person name="Baldrian P."/>
            <person name="Stursova M."/>
            <person name="Weitz H."/>
            <person name="Taylor A."/>
            <person name="Grigoriev I.V."/>
            <person name="Nagy L.G."/>
            <person name="Martin F."/>
            <person name="Kauserud H."/>
        </authorList>
    </citation>
    <scope>NUCLEOTIDE SEQUENCE</scope>
    <source>
        <strain evidence="3">CBHHK200</strain>
    </source>
</reference>
<feature type="coiled-coil region" evidence="1">
    <location>
        <begin position="726"/>
        <end position="753"/>
    </location>
</feature>
<feature type="compositionally biased region" description="Basic residues" evidence="2">
    <location>
        <begin position="341"/>
        <end position="359"/>
    </location>
</feature>
<comment type="caution">
    <text evidence="3">The sequence shown here is derived from an EMBL/GenBank/DDBJ whole genome shotgun (WGS) entry which is preliminary data.</text>
</comment>
<feature type="compositionally biased region" description="Pro residues" evidence="2">
    <location>
        <begin position="627"/>
        <end position="636"/>
    </location>
</feature>
<feature type="region of interest" description="Disordered" evidence="2">
    <location>
        <begin position="588"/>
        <end position="637"/>
    </location>
</feature>
<feature type="region of interest" description="Disordered" evidence="2">
    <location>
        <begin position="772"/>
        <end position="850"/>
    </location>
</feature>
<keyword evidence="4" id="KW-1185">Reference proteome</keyword>
<evidence type="ECO:0000256" key="2">
    <source>
        <dbReference type="SAM" id="MobiDB-lite"/>
    </source>
</evidence>
<organism evidence="3 4">
    <name type="scientific">Mycena alexandri</name>
    <dbReference type="NCBI Taxonomy" id="1745969"/>
    <lineage>
        <taxon>Eukaryota</taxon>
        <taxon>Fungi</taxon>
        <taxon>Dikarya</taxon>
        <taxon>Basidiomycota</taxon>
        <taxon>Agaricomycotina</taxon>
        <taxon>Agaricomycetes</taxon>
        <taxon>Agaricomycetidae</taxon>
        <taxon>Agaricales</taxon>
        <taxon>Marasmiineae</taxon>
        <taxon>Mycenaceae</taxon>
        <taxon>Mycena</taxon>
    </lineage>
</organism>
<protein>
    <submittedName>
        <fullName evidence="3">Uncharacterized protein</fullName>
    </submittedName>
</protein>
<feature type="compositionally biased region" description="Low complexity" evidence="2">
    <location>
        <begin position="617"/>
        <end position="626"/>
    </location>
</feature>
<feature type="compositionally biased region" description="Polar residues" evidence="2">
    <location>
        <begin position="93"/>
        <end position="104"/>
    </location>
</feature>
<feature type="region of interest" description="Disordered" evidence="2">
    <location>
        <begin position="201"/>
        <end position="221"/>
    </location>
</feature>
<gene>
    <name evidence="3" type="ORF">C8F04DRAFT_1273103</name>
</gene>
<keyword evidence="1" id="KW-0175">Coiled coil</keyword>
<feature type="compositionally biased region" description="Basic and acidic residues" evidence="2">
    <location>
        <begin position="841"/>
        <end position="850"/>
    </location>
</feature>
<feature type="compositionally biased region" description="Polar residues" evidence="2">
    <location>
        <begin position="208"/>
        <end position="221"/>
    </location>
</feature>
<evidence type="ECO:0000256" key="1">
    <source>
        <dbReference type="SAM" id="Coils"/>
    </source>
</evidence>